<evidence type="ECO:0000313" key="7">
    <source>
        <dbReference type="Proteomes" id="UP000002230"/>
    </source>
</evidence>
<name>A0A0H3DVY7_EDWTF</name>
<gene>
    <name evidence="6" type="ordered locus">ETAF_2715</name>
</gene>
<dbReference type="AlphaFoldDB" id="A0A0H3DVY7"/>
<dbReference type="GO" id="GO:0003700">
    <property type="term" value="F:DNA-binding transcription factor activity"/>
    <property type="evidence" value="ECO:0007669"/>
    <property type="project" value="InterPro"/>
</dbReference>
<dbReference type="EMBL" id="CP002154">
    <property type="protein sequence ID" value="ADM42818.1"/>
    <property type="molecule type" value="Genomic_DNA"/>
</dbReference>
<dbReference type="Pfam" id="PF00126">
    <property type="entry name" value="HTH_1"/>
    <property type="match status" value="1"/>
</dbReference>
<dbReference type="InterPro" id="IPR036390">
    <property type="entry name" value="WH_DNA-bd_sf"/>
</dbReference>
<evidence type="ECO:0000313" key="6">
    <source>
        <dbReference type="EMBL" id="ADM42818.1"/>
    </source>
</evidence>
<organism evidence="6 7">
    <name type="scientific">Edwardsiella tarda (strain FL6-60)</name>
    <dbReference type="NCBI Taxonomy" id="718251"/>
    <lineage>
        <taxon>Bacteria</taxon>
        <taxon>Pseudomonadati</taxon>
        <taxon>Pseudomonadota</taxon>
        <taxon>Gammaproteobacteria</taxon>
        <taxon>Enterobacterales</taxon>
        <taxon>Hafniaceae</taxon>
        <taxon>Edwardsiella</taxon>
    </lineage>
</organism>
<dbReference type="Gene3D" id="3.40.190.290">
    <property type="match status" value="1"/>
</dbReference>
<dbReference type="InterPro" id="IPR000847">
    <property type="entry name" value="LysR_HTH_N"/>
</dbReference>
<reference evidence="7" key="1">
    <citation type="submission" date="2010-08" db="EMBL/GenBank/DDBJ databases">
        <title>Genome comparisons of Edwardsiella bacteria analysed using deep sequencing technology.</title>
        <authorList>
            <person name="van Soest J.J."/>
            <person name="Henkel C.V."/>
            <person name="Jansen H.J."/>
            <person name="van den Hondel C.A.M.J.J."/>
            <person name="Bloemberg G.V."/>
            <person name="Meijer A.H."/>
            <person name="Spaink H.P."/>
        </authorList>
    </citation>
    <scope>NUCLEOTIDE SEQUENCE [LARGE SCALE GENOMIC DNA]</scope>
    <source>
        <strain evidence="7">FL6-60</strain>
    </source>
</reference>
<proteinExistence type="inferred from homology"/>
<evidence type="ECO:0000256" key="3">
    <source>
        <dbReference type="ARBA" id="ARBA00023125"/>
    </source>
</evidence>
<dbReference type="InterPro" id="IPR036388">
    <property type="entry name" value="WH-like_DNA-bd_sf"/>
</dbReference>
<dbReference type="HOGENOM" id="CLU_039613_16_0_6"/>
<reference evidence="6 7" key="2">
    <citation type="journal article" date="2011" name="BMC Immunol.">
        <title>Comparison of static immersion and intravenous injection systems for exposure of zebrafish embryos to the natural pathogen Edwardsiella tarda.</title>
        <authorList>
            <person name="van Soest J.J."/>
            <person name="Stockhammer O.W."/>
            <person name="Ordas A."/>
            <person name="Bloemberg G.V."/>
            <person name="Spaink H.P."/>
            <person name="Meijer A.H."/>
        </authorList>
    </citation>
    <scope>NUCLEOTIDE SEQUENCE [LARGE SCALE GENOMIC DNA]</scope>
    <source>
        <strain evidence="6 7">FL6-60</strain>
    </source>
</reference>
<evidence type="ECO:0000256" key="1">
    <source>
        <dbReference type="ARBA" id="ARBA00009437"/>
    </source>
</evidence>
<dbReference type="PROSITE" id="PS50931">
    <property type="entry name" value="HTH_LYSR"/>
    <property type="match status" value="1"/>
</dbReference>
<evidence type="ECO:0000256" key="4">
    <source>
        <dbReference type="ARBA" id="ARBA00023163"/>
    </source>
</evidence>
<evidence type="ECO:0000256" key="2">
    <source>
        <dbReference type="ARBA" id="ARBA00023015"/>
    </source>
</evidence>
<dbReference type="InterPro" id="IPR005119">
    <property type="entry name" value="LysR_subst-bd"/>
</dbReference>
<dbReference type="InterPro" id="IPR058163">
    <property type="entry name" value="LysR-type_TF_proteobact-type"/>
</dbReference>
<keyword evidence="3" id="KW-0238">DNA-binding</keyword>
<dbReference type="SUPFAM" id="SSF53850">
    <property type="entry name" value="Periplasmic binding protein-like II"/>
    <property type="match status" value="1"/>
</dbReference>
<dbReference type="CDD" id="cd08422">
    <property type="entry name" value="PBP2_CrgA_like"/>
    <property type="match status" value="1"/>
</dbReference>
<dbReference type="FunFam" id="1.10.10.10:FF:000001">
    <property type="entry name" value="LysR family transcriptional regulator"/>
    <property type="match status" value="1"/>
</dbReference>
<dbReference type="KEGG" id="etd:ETAF_2715"/>
<dbReference type="Pfam" id="PF03466">
    <property type="entry name" value="LysR_substrate"/>
    <property type="match status" value="1"/>
</dbReference>
<dbReference type="GO" id="GO:0043565">
    <property type="term" value="F:sequence-specific DNA binding"/>
    <property type="evidence" value="ECO:0007669"/>
    <property type="project" value="TreeGrafter"/>
</dbReference>
<evidence type="ECO:0000259" key="5">
    <source>
        <dbReference type="PROSITE" id="PS50931"/>
    </source>
</evidence>
<keyword evidence="4" id="KW-0804">Transcription</keyword>
<keyword evidence="7" id="KW-1185">Reference proteome</keyword>
<dbReference type="Gene3D" id="1.10.10.10">
    <property type="entry name" value="Winged helix-like DNA-binding domain superfamily/Winged helix DNA-binding domain"/>
    <property type="match status" value="1"/>
</dbReference>
<dbReference type="SUPFAM" id="SSF46785">
    <property type="entry name" value="Winged helix' DNA-binding domain"/>
    <property type="match status" value="1"/>
</dbReference>
<feature type="domain" description="HTH lysR-type" evidence="5">
    <location>
        <begin position="5"/>
        <end position="62"/>
    </location>
</feature>
<protein>
    <submittedName>
        <fullName evidence="6">Transcriptional regulator</fullName>
    </submittedName>
</protein>
<sequence length="311" mass="34017">MMSDEQLNGIQAFIAVAQSGSFTLAGERLCRSRSAIGKAVAKLESRLGVRLLQRTTRRVALTDEGAAFLQHSLRAFNALEQAVDVAHAQRGEVQGTIRLSVPVAFGRCWILPVIQRLVQRYPALRPEVSFANQPIALDDERVDIAVRIGPPPNAPTLIARQIGVQHACLCAAPALLARCPDIDAPEALAHTPCLVSQPYQRWPLRDRDGETRHYAVRQAMVLDDVMALRDAALAGLGVARLPDWLAAPLIRRGALIALLTSAAPAGRPIHLLWPSDKYAPRRRRVTIDALTAHFSPTPPWLRDPPDDRGDA</sequence>
<dbReference type="PANTHER" id="PTHR30537:SF5">
    <property type="entry name" value="HTH-TYPE TRANSCRIPTIONAL ACTIVATOR TTDR-RELATED"/>
    <property type="match status" value="1"/>
</dbReference>
<accession>A0A0H3DVY7</accession>
<dbReference type="PANTHER" id="PTHR30537">
    <property type="entry name" value="HTH-TYPE TRANSCRIPTIONAL REGULATOR"/>
    <property type="match status" value="1"/>
</dbReference>
<dbReference type="Proteomes" id="UP000002230">
    <property type="component" value="Chromosome"/>
</dbReference>
<comment type="similarity">
    <text evidence="1">Belongs to the LysR transcriptional regulatory family.</text>
</comment>
<dbReference type="PATRIC" id="fig|718251.5.peg.2819"/>
<keyword evidence="2" id="KW-0805">Transcription regulation</keyword>
<dbReference type="GO" id="GO:0006351">
    <property type="term" value="P:DNA-templated transcription"/>
    <property type="evidence" value="ECO:0007669"/>
    <property type="project" value="TreeGrafter"/>
</dbReference>